<organism evidence="1">
    <name type="scientific">Methanobacterium veterum</name>
    <dbReference type="NCBI Taxonomy" id="408577"/>
    <lineage>
        <taxon>Archaea</taxon>
        <taxon>Methanobacteriati</taxon>
        <taxon>Methanobacteriota</taxon>
        <taxon>Methanomada group</taxon>
        <taxon>Methanobacteria</taxon>
        <taxon>Methanobacteriales</taxon>
        <taxon>Methanobacteriaceae</taxon>
        <taxon>Methanobacterium</taxon>
    </lineage>
</organism>
<dbReference type="Proteomes" id="UP001074446">
    <property type="component" value="Unassembled WGS sequence"/>
</dbReference>
<name>A0A9E4ZZQ0_9EURY</name>
<proteinExistence type="predicted"/>
<dbReference type="AlphaFoldDB" id="A0A9E4ZZQ0"/>
<evidence type="ECO:0000313" key="1">
    <source>
        <dbReference type="EMBL" id="MCZ3371794.1"/>
    </source>
</evidence>
<reference evidence="1" key="1">
    <citation type="submission" date="2022-12" db="EMBL/GenBank/DDBJ databases">
        <title>Reclassification of two methanogenic archaea species isolated from the Kolyma lowland permafrost.</title>
        <authorList>
            <person name="Trubitsyn V.E."/>
            <person name="Rivkina E.M."/>
            <person name="Shcherbakova V.A."/>
        </authorList>
    </citation>
    <scope>NUCLEOTIDE SEQUENCE</scope>
    <source>
        <strain evidence="1">MK4</strain>
    </source>
</reference>
<dbReference type="RefSeq" id="WP_245617817.1">
    <property type="nucleotide sequence ID" value="NZ_JAPVES010000029.1"/>
</dbReference>
<comment type="caution">
    <text evidence="1">The sequence shown here is derived from an EMBL/GenBank/DDBJ whole genome shotgun (WGS) entry which is preliminary data.</text>
</comment>
<gene>
    <name evidence="1" type="ORF">O3H35_04050</name>
</gene>
<protein>
    <submittedName>
        <fullName evidence="1">Uncharacterized protein</fullName>
    </submittedName>
</protein>
<sequence>MSYTPIITTIVGVFMGLGSRELSDWRKAKKARKRKINSTRTLILLENERNLESLKEFWYKLNKSDESEENIDESKIDIAKRLIKMPMPCLDDFMWRKHASLLTITFKDKEIVDVSTFNNCLESLKSIYSKLVDLDTMDREFNSTYASSGAELSSLPHSNRFKEEAPGLLDEFEEITLALLKNGNPLDKKKS</sequence>
<dbReference type="EMBL" id="JAPVES010000029">
    <property type="protein sequence ID" value="MCZ3371794.1"/>
    <property type="molecule type" value="Genomic_DNA"/>
</dbReference>
<accession>A0A9E4ZZQ0</accession>